<dbReference type="InterPro" id="IPR036047">
    <property type="entry name" value="F-box-like_dom_sf"/>
</dbReference>
<dbReference type="EMBL" id="JACAZH010000001">
    <property type="protein sequence ID" value="KAF7377265.1"/>
    <property type="molecule type" value="Genomic_DNA"/>
</dbReference>
<dbReference type="AlphaFoldDB" id="A0A8H6ZDZ1"/>
<evidence type="ECO:0000313" key="2">
    <source>
        <dbReference type="Proteomes" id="UP000623467"/>
    </source>
</evidence>
<dbReference type="Proteomes" id="UP000623467">
    <property type="component" value="Unassembled WGS sequence"/>
</dbReference>
<gene>
    <name evidence="1" type="ORF">MSAN_00146800</name>
</gene>
<accession>A0A8H6ZDZ1</accession>
<reference evidence="1" key="1">
    <citation type="submission" date="2020-05" db="EMBL/GenBank/DDBJ databases">
        <title>Mycena genomes resolve the evolution of fungal bioluminescence.</title>
        <authorList>
            <person name="Tsai I.J."/>
        </authorList>
    </citation>
    <scope>NUCLEOTIDE SEQUENCE</scope>
    <source>
        <strain evidence="1">160909Yilan</strain>
    </source>
</reference>
<dbReference type="OrthoDB" id="2949637at2759"/>
<keyword evidence="2" id="KW-1185">Reference proteome</keyword>
<evidence type="ECO:0000313" key="1">
    <source>
        <dbReference type="EMBL" id="KAF7377265.1"/>
    </source>
</evidence>
<comment type="caution">
    <text evidence="1">The sequence shown here is derived from an EMBL/GenBank/DDBJ whole genome shotgun (WGS) entry which is preliminary data.</text>
</comment>
<proteinExistence type="predicted"/>
<sequence>MSSAQLAVIFSPELLELTLTHLPMRDLLVTAPLVSKMWQALTLTPTLQRLLFFQPDTSSDQAENPLLVEMFPPFFAPGGPNRWSWPNSKAIESMPWSKSPDAFKRPDASWRRMLVTQPPARRLVITERCHARGGDFVHRAVLNDPCLRMGVLYDLVLPFVDRPSSSFCIRWRGDGGGEDVREEIALSIIYTRQCSGRLDKYIHERFYSDAAETVGVEFGERVRVRWDGEAVFPSDS</sequence>
<protein>
    <submittedName>
        <fullName evidence="1">F-box domain protein</fullName>
    </submittedName>
</protein>
<organism evidence="1 2">
    <name type="scientific">Mycena sanguinolenta</name>
    <dbReference type="NCBI Taxonomy" id="230812"/>
    <lineage>
        <taxon>Eukaryota</taxon>
        <taxon>Fungi</taxon>
        <taxon>Dikarya</taxon>
        <taxon>Basidiomycota</taxon>
        <taxon>Agaricomycotina</taxon>
        <taxon>Agaricomycetes</taxon>
        <taxon>Agaricomycetidae</taxon>
        <taxon>Agaricales</taxon>
        <taxon>Marasmiineae</taxon>
        <taxon>Mycenaceae</taxon>
        <taxon>Mycena</taxon>
    </lineage>
</organism>
<name>A0A8H6ZDZ1_9AGAR</name>
<dbReference type="SUPFAM" id="SSF81383">
    <property type="entry name" value="F-box domain"/>
    <property type="match status" value="1"/>
</dbReference>